<keyword evidence="1" id="KW-1133">Transmembrane helix</keyword>
<keyword evidence="1" id="KW-0472">Membrane</keyword>
<evidence type="ECO:0000313" key="3">
    <source>
        <dbReference type="Proteomes" id="UP001144205"/>
    </source>
</evidence>
<evidence type="ECO:0000256" key="1">
    <source>
        <dbReference type="SAM" id="Phobius"/>
    </source>
</evidence>
<sequence length="219" mass="23260">MTRYPPFPRRAALVAGLGLAAMTGLGPLGMFTLQGLPDIAAAPDAAESRALLRPLLTALWAFAAIAVLDIVVAVGLDRVFRPVWPAMSRGAMILRIAYAIILAGLCLHLLAARRLVQGGTDDGIQGALQQVTVFSDGWGLSLSIFGLHLLALAAVGLRAPFLPGWIAWLVGLAGLGYLIDAIGLALTPDYALNLAAYVFLGELILMLWLLFRAFRPPRP</sequence>
<evidence type="ECO:0000313" key="2">
    <source>
        <dbReference type="EMBL" id="GKY88697.1"/>
    </source>
</evidence>
<dbReference type="InterPro" id="IPR006311">
    <property type="entry name" value="TAT_signal"/>
</dbReference>
<comment type="caution">
    <text evidence="2">The sequence shown here is derived from an EMBL/GenBank/DDBJ whole genome shotgun (WGS) entry which is preliminary data.</text>
</comment>
<protein>
    <recommendedName>
        <fullName evidence="4">DUF4386 domain-containing protein</fullName>
    </recommendedName>
</protein>
<name>A0ABQ5LUP9_9RHOB</name>
<gene>
    <name evidence="2" type="ORF">STA1M1_25660</name>
</gene>
<feature type="transmembrane region" description="Helical" evidence="1">
    <location>
        <begin position="164"/>
        <end position="184"/>
    </location>
</feature>
<organism evidence="2 3">
    <name type="scientific">Sinisalibacter aestuarii</name>
    <dbReference type="NCBI Taxonomy" id="2949426"/>
    <lineage>
        <taxon>Bacteria</taxon>
        <taxon>Pseudomonadati</taxon>
        <taxon>Pseudomonadota</taxon>
        <taxon>Alphaproteobacteria</taxon>
        <taxon>Rhodobacterales</taxon>
        <taxon>Roseobacteraceae</taxon>
        <taxon>Sinisalibacter</taxon>
    </lineage>
</organism>
<dbReference type="Pfam" id="PF14329">
    <property type="entry name" value="DUF4386"/>
    <property type="match status" value="1"/>
</dbReference>
<dbReference type="InterPro" id="IPR025495">
    <property type="entry name" value="DUF4386"/>
</dbReference>
<evidence type="ECO:0008006" key="4">
    <source>
        <dbReference type="Google" id="ProtNLM"/>
    </source>
</evidence>
<reference evidence="2" key="1">
    <citation type="journal article" date="2023" name="Int. J. Syst. Evol. Microbiol.">
        <title>Sinisalibacter aestuarii sp. nov., isolated from estuarine sediment of the Arakawa River.</title>
        <authorList>
            <person name="Arafat S.T."/>
            <person name="Hirano S."/>
            <person name="Sato A."/>
            <person name="Takeuchi K."/>
            <person name="Yasuda T."/>
            <person name="Terahara T."/>
            <person name="Hamada M."/>
            <person name="Kobayashi T."/>
        </authorList>
    </citation>
    <scope>NUCLEOTIDE SEQUENCE</scope>
    <source>
        <strain evidence="2">B-399</strain>
    </source>
</reference>
<keyword evidence="1" id="KW-0812">Transmembrane</keyword>
<accession>A0ABQ5LUP9</accession>
<dbReference type="Proteomes" id="UP001144205">
    <property type="component" value="Unassembled WGS sequence"/>
</dbReference>
<feature type="transmembrane region" description="Helical" evidence="1">
    <location>
        <begin position="57"/>
        <end position="80"/>
    </location>
</feature>
<feature type="transmembrane region" description="Helical" evidence="1">
    <location>
        <begin position="92"/>
        <end position="111"/>
    </location>
</feature>
<feature type="transmembrane region" description="Helical" evidence="1">
    <location>
        <begin position="138"/>
        <end position="157"/>
    </location>
</feature>
<dbReference type="PROSITE" id="PS51318">
    <property type="entry name" value="TAT"/>
    <property type="match status" value="1"/>
</dbReference>
<proteinExistence type="predicted"/>
<feature type="transmembrane region" description="Helical" evidence="1">
    <location>
        <begin position="190"/>
        <end position="211"/>
    </location>
</feature>
<keyword evidence="3" id="KW-1185">Reference proteome</keyword>
<dbReference type="RefSeq" id="WP_281842733.1">
    <property type="nucleotide sequence ID" value="NZ_BROH01000007.1"/>
</dbReference>
<dbReference type="EMBL" id="BROH01000007">
    <property type="protein sequence ID" value="GKY88697.1"/>
    <property type="molecule type" value="Genomic_DNA"/>
</dbReference>